<dbReference type="Pfam" id="PF14559">
    <property type="entry name" value="TPR_19"/>
    <property type="match status" value="1"/>
</dbReference>
<keyword evidence="2" id="KW-1185">Reference proteome</keyword>
<sequence>MPRPRRRIIYSDREILVVHQPGESEHSLVTFSDLTTRPKRAAFWGDDAAAKLGLDAIGFVARRENWFPRASVDAAATAVRAALKPRAVAYGYSMGGYGVLKHAGRLGIGSAIAVAPQVSIAPAEVPWDERFHRFHRPPAHRGMRIEAGDLAPFTAVIADPYDAADWRHARLAAQAGPVHLLRAPLSGHGAIWLLAGTEVLAPILAAALAGDAAAMRRLLRERRARSTHWFRLMGRAAFGRGHASLAEALWARAAELGVPPAVLRHERAEAVADRALRLMTLGRREEAAQACRSLAAMEPPSAQRLGRAAHLMLATGAAPEAEATFHQALALRPEAADLHLGLSLALASQGRAADALAAAAAGHTALPQDTDLGAHYGHLLNAAGPARQADAEAVFRAVLARDPRMGQALFGLASVLAARADHVPALLFATRAAQRLPGRGDVRLLQARLCLATGDAARAERRFRRILRDMPGSAEAQVGLADALVALDRRGEALALLRRAATDRPGDGALGDALRRLAAPARARTGIMGRLRRLLTRGRTLTAPRG</sequence>
<dbReference type="Pfam" id="PF13432">
    <property type="entry name" value="TPR_16"/>
    <property type="match status" value="2"/>
</dbReference>
<proteinExistence type="predicted"/>
<dbReference type="Proteomes" id="UP000831327">
    <property type="component" value="Chromosome"/>
</dbReference>
<gene>
    <name evidence="1" type="ORF">Rmf_08420</name>
</gene>
<reference evidence="1 2" key="1">
    <citation type="journal article" date="2016" name="Microbes Environ.">
        <title>Phylogenetically diverse aerobic anoxygenic phototrophic bacteria isolated from epilithic biofilms in Tama river, Japan.</title>
        <authorList>
            <person name="Hirose S."/>
            <person name="Matsuura K."/>
            <person name="Haruta S."/>
        </authorList>
    </citation>
    <scope>NUCLEOTIDE SEQUENCE [LARGE SCALE GENOMIC DNA]</scope>
    <source>
        <strain evidence="1 2">S08</strain>
    </source>
</reference>
<dbReference type="SUPFAM" id="SSF48452">
    <property type="entry name" value="TPR-like"/>
    <property type="match status" value="1"/>
</dbReference>
<dbReference type="InterPro" id="IPR029058">
    <property type="entry name" value="AB_hydrolase_fold"/>
</dbReference>
<organism evidence="1 2">
    <name type="scientific">Roseomonas fluvialis</name>
    <dbReference type="NCBI Taxonomy" id="1750527"/>
    <lineage>
        <taxon>Bacteria</taxon>
        <taxon>Pseudomonadati</taxon>
        <taxon>Pseudomonadota</taxon>
        <taxon>Alphaproteobacteria</taxon>
        <taxon>Acetobacterales</taxon>
        <taxon>Roseomonadaceae</taxon>
        <taxon>Roseomonas</taxon>
    </lineage>
</organism>
<protein>
    <recommendedName>
        <fullName evidence="3">Tetratricopeptide repeat protein</fullName>
    </recommendedName>
</protein>
<dbReference type="SUPFAM" id="SSF53474">
    <property type="entry name" value="alpha/beta-Hydrolases"/>
    <property type="match status" value="1"/>
</dbReference>
<evidence type="ECO:0000313" key="2">
    <source>
        <dbReference type="Proteomes" id="UP000831327"/>
    </source>
</evidence>
<evidence type="ECO:0000313" key="1">
    <source>
        <dbReference type="EMBL" id="BDG70913.1"/>
    </source>
</evidence>
<dbReference type="EMBL" id="AP025637">
    <property type="protein sequence ID" value="BDG70913.1"/>
    <property type="molecule type" value="Genomic_DNA"/>
</dbReference>
<evidence type="ECO:0008006" key="3">
    <source>
        <dbReference type="Google" id="ProtNLM"/>
    </source>
</evidence>
<accession>A0ABM7XZI3</accession>
<dbReference type="RefSeq" id="WP_244458219.1">
    <property type="nucleotide sequence ID" value="NZ_AP025637.1"/>
</dbReference>
<name>A0ABM7XZI3_9PROT</name>
<dbReference type="InterPro" id="IPR011990">
    <property type="entry name" value="TPR-like_helical_dom_sf"/>
</dbReference>
<dbReference type="Gene3D" id="1.25.40.10">
    <property type="entry name" value="Tetratricopeptide repeat domain"/>
    <property type="match status" value="2"/>
</dbReference>